<dbReference type="AlphaFoldDB" id="A0A0L6UQU0"/>
<gene>
    <name evidence="1" type="ORF">VP01_4543g2</name>
</gene>
<organism evidence="1 2">
    <name type="scientific">Puccinia sorghi</name>
    <dbReference type="NCBI Taxonomy" id="27349"/>
    <lineage>
        <taxon>Eukaryota</taxon>
        <taxon>Fungi</taxon>
        <taxon>Dikarya</taxon>
        <taxon>Basidiomycota</taxon>
        <taxon>Pucciniomycotina</taxon>
        <taxon>Pucciniomycetes</taxon>
        <taxon>Pucciniales</taxon>
        <taxon>Pucciniaceae</taxon>
        <taxon>Puccinia</taxon>
    </lineage>
</organism>
<name>A0A0L6UQU0_9BASI</name>
<evidence type="ECO:0000313" key="1">
    <source>
        <dbReference type="EMBL" id="KNZ50205.1"/>
    </source>
</evidence>
<sequence length="82" mass="9917">MSRKEKKFQQITGFVEKKKSRKSKQSYYNSLHPNFLFIYLPSPAYLKPKGNPNKPRTTTRDPTAFEIMEKIRREENQRRRPK</sequence>
<keyword evidence="2" id="KW-1185">Reference proteome</keyword>
<reference evidence="1 2" key="1">
    <citation type="submission" date="2015-08" db="EMBL/GenBank/DDBJ databases">
        <title>Next Generation Sequencing and Analysis of the Genome of Puccinia sorghi L Schw, the Causal Agent of Maize Common Rust.</title>
        <authorList>
            <person name="Rochi L."/>
            <person name="Burguener G."/>
            <person name="Darino M."/>
            <person name="Turjanski A."/>
            <person name="Kreff E."/>
            <person name="Dieguez M.J."/>
            <person name="Sacco F."/>
        </authorList>
    </citation>
    <scope>NUCLEOTIDE SEQUENCE [LARGE SCALE GENOMIC DNA]</scope>
    <source>
        <strain evidence="1 2">RO10H11247</strain>
    </source>
</reference>
<dbReference type="EMBL" id="LAVV01009661">
    <property type="protein sequence ID" value="KNZ50205.1"/>
    <property type="molecule type" value="Genomic_DNA"/>
</dbReference>
<protein>
    <submittedName>
        <fullName evidence="1">Uncharacterized protein</fullName>
    </submittedName>
</protein>
<evidence type="ECO:0000313" key="2">
    <source>
        <dbReference type="Proteomes" id="UP000037035"/>
    </source>
</evidence>
<comment type="caution">
    <text evidence="1">The sequence shown here is derived from an EMBL/GenBank/DDBJ whole genome shotgun (WGS) entry which is preliminary data.</text>
</comment>
<dbReference type="VEuPathDB" id="FungiDB:VP01_4543g2"/>
<accession>A0A0L6UQU0</accession>
<dbReference type="Proteomes" id="UP000037035">
    <property type="component" value="Unassembled WGS sequence"/>
</dbReference>
<proteinExistence type="predicted"/>